<accession>A0AA35RQZ3</accession>
<gene>
    <name evidence="1" type="ORF">GBAR_LOCUS9344</name>
</gene>
<comment type="caution">
    <text evidence="1">The sequence shown here is derived from an EMBL/GenBank/DDBJ whole genome shotgun (WGS) entry which is preliminary data.</text>
</comment>
<keyword evidence="2" id="KW-1185">Reference proteome</keyword>
<dbReference type="EMBL" id="CASHTH010001411">
    <property type="protein sequence ID" value="CAI8014986.1"/>
    <property type="molecule type" value="Genomic_DNA"/>
</dbReference>
<evidence type="ECO:0000313" key="2">
    <source>
        <dbReference type="Proteomes" id="UP001174909"/>
    </source>
</evidence>
<protein>
    <submittedName>
        <fullName evidence="1">Uncharacterized protein</fullName>
    </submittedName>
</protein>
<name>A0AA35RQZ3_GEOBA</name>
<evidence type="ECO:0000313" key="1">
    <source>
        <dbReference type="EMBL" id="CAI8014986.1"/>
    </source>
</evidence>
<reference evidence="1" key="1">
    <citation type="submission" date="2023-03" db="EMBL/GenBank/DDBJ databases">
        <authorList>
            <person name="Steffen K."/>
            <person name="Cardenas P."/>
        </authorList>
    </citation>
    <scope>NUCLEOTIDE SEQUENCE</scope>
</reference>
<dbReference type="Proteomes" id="UP001174909">
    <property type="component" value="Unassembled WGS sequence"/>
</dbReference>
<dbReference type="AlphaFoldDB" id="A0AA35RQZ3"/>
<proteinExistence type="predicted"/>
<sequence length="41" mass="5051">MWYEVELSYCKTLYMEEERNGVGWDQETHDLLCDHHLSLYI</sequence>
<organism evidence="1 2">
    <name type="scientific">Geodia barretti</name>
    <name type="common">Barrett's horny sponge</name>
    <dbReference type="NCBI Taxonomy" id="519541"/>
    <lineage>
        <taxon>Eukaryota</taxon>
        <taxon>Metazoa</taxon>
        <taxon>Porifera</taxon>
        <taxon>Demospongiae</taxon>
        <taxon>Heteroscleromorpha</taxon>
        <taxon>Tetractinellida</taxon>
        <taxon>Astrophorina</taxon>
        <taxon>Geodiidae</taxon>
        <taxon>Geodia</taxon>
    </lineage>
</organism>